<sequence>MNNKFTGKINELELEQLVGDNQVVGGITPTIIPATISFVGVTFTVTLNAGACPTSGCTKSCNK</sequence>
<evidence type="ECO:0000313" key="1">
    <source>
        <dbReference type="EMBL" id="AXH01254.1"/>
    </source>
</evidence>
<reference evidence="1" key="1">
    <citation type="journal article" date="2018" name="Front. Microbiol.">
        <title>Genome Sequencing Reveals a Large and Diverse Repertoire of Antimicrobial Peptides.</title>
        <authorList>
            <person name="Rezaei Javan R."/>
            <person name="van Tonder A.J."/>
            <person name="King J.P."/>
            <person name="Harrold C.L."/>
            <person name="Brueggemann A.B."/>
        </authorList>
    </citation>
    <scope>NUCLEOTIDE SEQUENCE</scope>
    <source>
        <strain evidence="1">Tennesse_23F_4</strain>
    </source>
</reference>
<accession>A0A384ZZU0</accession>
<dbReference type="RefSeq" id="WP_001060181.1">
    <property type="nucleotide sequence ID" value="NZ_CFBF01000013.1"/>
</dbReference>
<proteinExistence type="predicted"/>
<gene>
    <name evidence="1" type="primary">sleA2</name>
    <name evidence="1" type="ORF">streptolancidinE_00003</name>
</gene>
<name>A0A384ZZU0_STREE</name>
<dbReference type="AlphaFoldDB" id="A0A384ZZU0"/>
<dbReference type="NCBIfam" id="NF038161">
    <property type="entry name" value="lant_II_LchA2"/>
    <property type="match status" value="1"/>
</dbReference>
<organism evidence="1">
    <name type="scientific">Streptococcus pneumoniae</name>
    <dbReference type="NCBI Taxonomy" id="1313"/>
    <lineage>
        <taxon>Bacteria</taxon>
        <taxon>Bacillati</taxon>
        <taxon>Bacillota</taxon>
        <taxon>Bacilli</taxon>
        <taxon>Lactobacillales</taxon>
        <taxon>Streptococcaceae</taxon>
        <taxon>Streptococcus</taxon>
    </lineage>
</organism>
<protein>
    <submittedName>
        <fullName evidence="1">Precursor protein SleA2</fullName>
    </submittedName>
</protein>
<dbReference type="EMBL" id="MF990787">
    <property type="protein sequence ID" value="AXH01254.1"/>
    <property type="molecule type" value="Genomic_DNA"/>
</dbReference>